<dbReference type="PANTHER" id="PTHR44757">
    <property type="entry name" value="DIGUANYLATE CYCLASE DGCP"/>
    <property type="match status" value="1"/>
</dbReference>
<dbReference type="InterPro" id="IPR035919">
    <property type="entry name" value="EAL_sf"/>
</dbReference>
<dbReference type="SMART" id="SM00052">
    <property type="entry name" value="EAL"/>
    <property type="match status" value="1"/>
</dbReference>
<dbReference type="SMART" id="SM00267">
    <property type="entry name" value="GGDEF"/>
    <property type="match status" value="1"/>
</dbReference>
<dbReference type="SUPFAM" id="SSF141868">
    <property type="entry name" value="EAL domain-like"/>
    <property type="match status" value="1"/>
</dbReference>
<dbReference type="CDD" id="cd01948">
    <property type="entry name" value="EAL"/>
    <property type="match status" value="1"/>
</dbReference>
<dbReference type="CDD" id="cd01949">
    <property type="entry name" value="GGDEF"/>
    <property type="match status" value="1"/>
</dbReference>
<sequence length="576" mass="63889">METTSWSLHMLSEILSAFSTEDPDNLRNVLNRVAESVDAEVAAIICNRSIDWCIGLSEDDQQLLLEELNNQPSDITIRSGILRTCWAPMGPMDLLFVGRLGERFDLEERSLLRAMARSIELSIKMLRAVTSEREARKDALLQATHDALTGLPNRRMVLDRLQAAVDHLSVDSSLLTAVLFIDIDRFKWINDAYGHSAGDQLLIHVSRVLKHVVRHDDLVGRLSGDEFIVIIRTSHRDDAGQLASRIIEEIRQPVNVAGSELSHTVSIGISFAHLGDSPSTLLENADMAMYQAKALGRGRHSTFHSTMRLQAQQRISLEEALGNAVQNGEIKPFLQPIFRLDDKTLTGFEALVRWQHPQLGLLMPAAFLEQAEDSGLIQEIDMCVFASACAVIASWQQIHGLGNLRLSSNLSARSLADPRVKVHIKEILESTAINPASVYLEITETTFVDDIESTTATINALRDLGLRLAIDDFGTGYSSLLYLKRFPVGVLKIDRSFVSGLGKNPEDEVIATTILTLAKALELEVVAEGVENEAQMKRMRELGCDYGQGYWFGHPITIEATDVAFIEPLRQAPLIP</sequence>
<dbReference type="AlphaFoldDB" id="A0A2P7N0B5"/>
<dbReference type="InterPro" id="IPR052155">
    <property type="entry name" value="Biofilm_reg_signaling"/>
</dbReference>
<dbReference type="EMBL" id="PXXO01000002">
    <property type="protein sequence ID" value="PSJ06910.1"/>
    <property type="molecule type" value="Genomic_DNA"/>
</dbReference>
<keyword evidence="4" id="KW-1185">Reference proteome</keyword>
<dbReference type="Gene3D" id="3.30.70.270">
    <property type="match status" value="1"/>
</dbReference>
<comment type="caution">
    <text evidence="3">The sequence shown here is derived from an EMBL/GenBank/DDBJ whole genome shotgun (WGS) entry which is preliminary data.</text>
</comment>
<dbReference type="Proteomes" id="UP000243002">
    <property type="component" value="Unassembled WGS sequence"/>
</dbReference>
<dbReference type="Pfam" id="PF00990">
    <property type="entry name" value="GGDEF"/>
    <property type="match status" value="1"/>
</dbReference>
<gene>
    <name evidence="3" type="ORF">C7K55_02845</name>
</gene>
<feature type="domain" description="GGDEF" evidence="2">
    <location>
        <begin position="174"/>
        <end position="305"/>
    </location>
</feature>
<dbReference type="PROSITE" id="PS50887">
    <property type="entry name" value="GGDEF"/>
    <property type="match status" value="1"/>
</dbReference>
<dbReference type="PROSITE" id="PS50883">
    <property type="entry name" value="EAL"/>
    <property type="match status" value="1"/>
</dbReference>
<evidence type="ECO:0000313" key="3">
    <source>
        <dbReference type="EMBL" id="PSJ06910.1"/>
    </source>
</evidence>
<dbReference type="InterPro" id="IPR000160">
    <property type="entry name" value="GGDEF_dom"/>
</dbReference>
<dbReference type="PANTHER" id="PTHR44757:SF2">
    <property type="entry name" value="BIOFILM ARCHITECTURE MAINTENANCE PROTEIN MBAA"/>
    <property type="match status" value="1"/>
</dbReference>
<evidence type="ECO:0000313" key="4">
    <source>
        <dbReference type="Proteomes" id="UP000243002"/>
    </source>
</evidence>
<name>A0A2P7N0B5_9CYAN</name>
<evidence type="ECO:0000259" key="1">
    <source>
        <dbReference type="PROSITE" id="PS50883"/>
    </source>
</evidence>
<dbReference type="RefSeq" id="WP_106501882.1">
    <property type="nucleotide sequence ID" value="NZ_PXXO01000002.1"/>
</dbReference>
<dbReference type="Gene3D" id="3.20.20.450">
    <property type="entry name" value="EAL domain"/>
    <property type="match status" value="1"/>
</dbReference>
<dbReference type="OrthoDB" id="442691at2"/>
<protein>
    <submittedName>
        <fullName evidence="3">GGDEF domain-containing protein</fullName>
    </submittedName>
</protein>
<dbReference type="InterPro" id="IPR001633">
    <property type="entry name" value="EAL_dom"/>
</dbReference>
<dbReference type="NCBIfam" id="TIGR00254">
    <property type="entry name" value="GGDEF"/>
    <property type="match status" value="1"/>
</dbReference>
<dbReference type="Pfam" id="PF00563">
    <property type="entry name" value="EAL"/>
    <property type="match status" value="1"/>
</dbReference>
<reference evidence="3 4" key="1">
    <citation type="journal article" date="2018" name="Environ. Microbiol.">
        <title>Ecological and genomic features of two widespread freshwater picocyanobacteria.</title>
        <authorList>
            <person name="Cabello-Yeves P.J."/>
            <person name="Picazo A."/>
            <person name="Camacho A."/>
            <person name="Callieri C."/>
            <person name="Rosselli R."/>
            <person name="Roda-Garcia J.J."/>
            <person name="Coutinho F.H."/>
            <person name="Rodriguez-Valera F."/>
        </authorList>
    </citation>
    <scope>NUCLEOTIDE SEQUENCE [LARGE SCALE GENOMIC DNA]</scope>
    <source>
        <strain evidence="3 4">Tous</strain>
    </source>
</reference>
<accession>A0A2P7N0B5</accession>
<feature type="domain" description="EAL" evidence="1">
    <location>
        <begin position="314"/>
        <end position="569"/>
    </location>
</feature>
<dbReference type="FunFam" id="3.30.70.270:FF:000001">
    <property type="entry name" value="Diguanylate cyclase domain protein"/>
    <property type="match status" value="1"/>
</dbReference>
<proteinExistence type="predicted"/>
<dbReference type="InterPro" id="IPR043128">
    <property type="entry name" value="Rev_trsase/Diguanyl_cyclase"/>
</dbReference>
<dbReference type="InterPro" id="IPR029787">
    <property type="entry name" value="Nucleotide_cyclase"/>
</dbReference>
<dbReference type="SUPFAM" id="SSF55073">
    <property type="entry name" value="Nucleotide cyclase"/>
    <property type="match status" value="1"/>
</dbReference>
<evidence type="ECO:0000259" key="2">
    <source>
        <dbReference type="PROSITE" id="PS50887"/>
    </source>
</evidence>
<organism evidence="3 4">
    <name type="scientific">Cyanobium usitatum str. Tous</name>
    <dbReference type="NCBI Taxonomy" id="2116684"/>
    <lineage>
        <taxon>Bacteria</taxon>
        <taxon>Bacillati</taxon>
        <taxon>Cyanobacteriota</taxon>
        <taxon>Cyanophyceae</taxon>
        <taxon>Synechococcales</taxon>
        <taxon>Prochlorococcaceae</taxon>
        <taxon>Cyanobium</taxon>
    </lineage>
</organism>